<dbReference type="NCBIfam" id="TIGR00154">
    <property type="entry name" value="ispE"/>
    <property type="match status" value="1"/>
</dbReference>
<evidence type="ECO:0000256" key="6">
    <source>
        <dbReference type="ARBA" id="ARBA00022777"/>
    </source>
</evidence>
<evidence type="ECO:0000256" key="5">
    <source>
        <dbReference type="ARBA" id="ARBA00022741"/>
    </source>
</evidence>
<dbReference type="InterPro" id="IPR006204">
    <property type="entry name" value="GHMP_kinase_N_dom"/>
</dbReference>
<dbReference type="PIRSF" id="PIRSF010376">
    <property type="entry name" value="IspE"/>
    <property type="match status" value="1"/>
</dbReference>
<dbReference type="RefSeq" id="WP_130459490.1">
    <property type="nucleotide sequence ID" value="NZ_SHKM01000002.1"/>
</dbReference>
<dbReference type="EC" id="2.7.1.148" evidence="2 10"/>
<evidence type="ECO:0000256" key="9">
    <source>
        <dbReference type="ARBA" id="ARBA00032554"/>
    </source>
</evidence>
<keyword evidence="8 10" id="KW-0414">Isoprene biosynthesis</keyword>
<dbReference type="InterPro" id="IPR004424">
    <property type="entry name" value="IspE"/>
</dbReference>
<dbReference type="Gene3D" id="3.30.230.10">
    <property type="match status" value="1"/>
</dbReference>
<evidence type="ECO:0000259" key="12">
    <source>
        <dbReference type="Pfam" id="PF08544"/>
    </source>
</evidence>
<evidence type="ECO:0000256" key="4">
    <source>
        <dbReference type="ARBA" id="ARBA00022679"/>
    </source>
</evidence>
<dbReference type="InterPro" id="IPR014721">
    <property type="entry name" value="Ribsml_uS5_D2-typ_fold_subgr"/>
</dbReference>
<organism evidence="13 14">
    <name type="scientific">Azospira oryzae</name>
    <dbReference type="NCBI Taxonomy" id="146939"/>
    <lineage>
        <taxon>Bacteria</taxon>
        <taxon>Pseudomonadati</taxon>
        <taxon>Pseudomonadota</taxon>
        <taxon>Betaproteobacteria</taxon>
        <taxon>Rhodocyclales</taxon>
        <taxon>Rhodocyclaceae</taxon>
        <taxon>Azospira</taxon>
    </lineage>
</organism>
<dbReference type="GO" id="GO:0016301">
    <property type="term" value="F:kinase activity"/>
    <property type="evidence" value="ECO:0007669"/>
    <property type="project" value="UniProtKB-KW"/>
</dbReference>
<feature type="active site" evidence="10">
    <location>
        <position position="16"/>
    </location>
</feature>
<proteinExistence type="inferred from homology"/>
<dbReference type="EMBL" id="SHKM01000002">
    <property type="protein sequence ID" value="RZT76227.1"/>
    <property type="molecule type" value="Genomic_DNA"/>
</dbReference>
<keyword evidence="7 10" id="KW-0067">ATP-binding</keyword>
<keyword evidence="14" id="KW-1185">Reference proteome</keyword>
<evidence type="ECO:0000259" key="11">
    <source>
        <dbReference type="Pfam" id="PF00288"/>
    </source>
</evidence>
<dbReference type="PANTHER" id="PTHR43527:SF2">
    <property type="entry name" value="4-DIPHOSPHOCYTIDYL-2-C-METHYL-D-ERYTHRITOL KINASE, CHLOROPLASTIC"/>
    <property type="match status" value="1"/>
</dbReference>
<dbReference type="InterPro" id="IPR036554">
    <property type="entry name" value="GHMP_kinase_C_sf"/>
</dbReference>
<reference evidence="13 14" key="1">
    <citation type="submission" date="2019-02" db="EMBL/GenBank/DDBJ databases">
        <title>Genomic Encyclopedia of Type Strains, Phase IV (KMG-IV): sequencing the most valuable type-strain genomes for metagenomic binning, comparative biology and taxonomic classification.</title>
        <authorList>
            <person name="Goeker M."/>
        </authorList>
    </citation>
    <scope>NUCLEOTIDE SEQUENCE [LARGE SCALE GENOMIC DNA]</scope>
    <source>
        <strain evidence="13 14">DSM 21223</strain>
    </source>
</reference>
<protein>
    <recommendedName>
        <fullName evidence="3 10">4-diphosphocytidyl-2-C-methyl-D-erythritol kinase</fullName>
        <shortName evidence="10">CMK</shortName>
        <ecNumber evidence="2 10">2.7.1.148</ecNumber>
    </recommendedName>
    <alternativeName>
        <fullName evidence="9 10">4-(cytidine-5'-diphospho)-2-C-methyl-D-erythritol kinase</fullName>
    </alternativeName>
</protein>
<comment type="caution">
    <text evidence="13">The sequence shown here is derived from an EMBL/GenBank/DDBJ whole genome shotgun (WGS) entry which is preliminary data.</text>
</comment>
<dbReference type="InterPro" id="IPR013750">
    <property type="entry name" value="GHMP_kinase_C_dom"/>
</dbReference>
<dbReference type="HAMAP" id="MF_00061">
    <property type="entry name" value="IspE"/>
    <property type="match status" value="1"/>
</dbReference>
<comment type="function">
    <text evidence="10">Catalyzes the phosphorylation of the position 2 hydroxy group of 4-diphosphocytidyl-2C-methyl-D-erythritol.</text>
</comment>
<keyword evidence="5 10" id="KW-0547">Nucleotide-binding</keyword>
<dbReference type="PANTHER" id="PTHR43527">
    <property type="entry name" value="4-DIPHOSPHOCYTIDYL-2-C-METHYL-D-ERYTHRITOL KINASE, CHLOROPLASTIC"/>
    <property type="match status" value="1"/>
</dbReference>
<evidence type="ECO:0000256" key="7">
    <source>
        <dbReference type="ARBA" id="ARBA00022840"/>
    </source>
</evidence>
<comment type="catalytic activity">
    <reaction evidence="10">
        <text>4-CDP-2-C-methyl-D-erythritol + ATP = 4-CDP-2-C-methyl-D-erythritol 2-phosphate + ADP + H(+)</text>
        <dbReference type="Rhea" id="RHEA:18437"/>
        <dbReference type="ChEBI" id="CHEBI:15378"/>
        <dbReference type="ChEBI" id="CHEBI:30616"/>
        <dbReference type="ChEBI" id="CHEBI:57823"/>
        <dbReference type="ChEBI" id="CHEBI:57919"/>
        <dbReference type="ChEBI" id="CHEBI:456216"/>
        <dbReference type="EC" id="2.7.1.148"/>
    </reaction>
</comment>
<evidence type="ECO:0000256" key="10">
    <source>
        <dbReference type="HAMAP-Rule" id="MF_00061"/>
    </source>
</evidence>
<keyword evidence="6 10" id="KW-0418">Kinase</keyword>
<feature type="active site" evidence="10">
    <location>
        <position position="141"/>
    </location>
</feature>
<dbReference type="NCBIfam" id="NF011202">
    <property type="entry name" value="PRK14608.1"/>
    <property type="match status" value="1"/>
</dbReference>
<evidence type="ECO:0000256" key="8">
    <source>
        <dbReference type="ARBA" id="ARBA00023229"/>
    </source>
</evidence>
<keyword evidence="4 10" id="KW-0808">Transferase</keyword>
<dbReference type="SUPFAM" id="SSF55060">
    <property type="entry name" value="GHMP Kinase, C-terminal domain"/>
    <property type="match status" value="1"/>
</dbReference>
<name>A0ABY0IMW8_9RHOO</name>
<feature type="binding site" evidence="10">
    <location>
        <begin position="99"/>
        <end position="109"/>
    </location>
    <ligand>
        <name>ATP</name>
        <dbReference type="ChEBI" id="CHEBI:30616"/>
    </ligand>
</feature>
<accession>A0ABY0IMW8</accession>
<gene>
    <name evidence="10" type="primary">ispE</name>
    <name evidence="13" type="ORF">EV678_2101</name>
</gene>
<evidence type="ECO:0000256" key="3">
    <source>
        <dbReference type="ARBA" id="ARBA00017473"/>
    </source>
</evidence>
<comment type="similarity">
    <text evidence="1 10">Belongs to the GHMP kinase family. IspE subfamily.</text>
</comment>
<comment type="pathway">
    <text evidence="10">Isoprenoid biosynthesis; isopentenyl diphosphate biosynthesis via DXP pathway; isopentenyl diphosphate from 1-deoxy-D-xylulose 5-phosphate: step 3/6.</text>
</comment>
<sequence>MNPAWTWGSAYPAPAKLNLFLHVVGRRADGYHLLQTLFRFVDYGDTLHFAPREDGQVRLLNPLPGVPEESDLTVRAARLLQQAANCTRGADIRLEKRLPMGGGLGGGSSDAATVLLALNHLWQLGLSRERLQALGLTLGADVPVFIFGRTAFAEGVGEALQAVPATPAWYLVLQPPVAVPTVDIFRAPELKRDTPAMAAADWRPGLGGNDLEPVACARFPEVARHLAWLQRFGRARMSGSGACVFAEFPDQAGAEAALAQLPPDMQGWVAPGLDSHPLYGLLP</sequence>
<dbReference type="Pfam" id="PF00288">
    <property type="entry name" value="GHMP_kinases_N"/>
    <property type="match status" value="1"/>
</dbReference>
<evidence type="ECO:0000256" key="2">
    <source>
        <dbReference type="ARBA" id="ARBA00012052"/>
    </source>
</evidence>
<feature type="domain" description="GHMP kinase C-terminal" evidence="12">
    <location>
        <begin position="209"/>
        <end position="261"/>
    </location>
</feature>
<dbReference type="Pfam" id="PF08544">
    <property type="entry name" value="GHMP_kinases_C"/>
    <property type="match status" value="1"/>
</dbReference>
<dbReference type="Gene3D" id="3.30.70.890">
    <property type="entry name" value="GHMP kinase, C-terminal domain"/>
    <property type="match status" value="1"/>
</dbReference>
<dbReference type="Proteomes" id="UP000292136">
    <property type="component" value="Unassembled WGS sequence"/>
</dbReference>
<evidence type="ECO:0000313" key="14">
    <source>
        <dbReference type="Proteomes" id="UP000292136"/>
    </source>
</evidence>
<dbReference type="InterPro" id="IPR020568">
    <property type="entry name" value="Ribosomal_Su5_D2-typ_SF"/>
</dbReference>
<evidence type="ECO:0000256" key="1">
    <source>
        <dbReference type="ARBA" id="ARBA00009684"/>
    </source>
</evidence>
<feature type="domain" description="GHMP kinase N-terminal" evidence="11">
    <location>
        <begin position="72"/>
        <end position="148"/>
    </location>
</feature>
<evidence type="ECO:0000313" key="13">
    <source>
        <dbReference type="EMBL" id="RZT76227.1"/>
    </source>
</evidence>
<dbReference type="SUPFAM" id="SSF54211">
    <property type="entry name" value="Ribosomal protein S5 domain 2-like"/>
    <property type="match status" value="1"/>
</dbReference>